<dbReference type="Gene3D" id="1.20.1070.10">
    <property type="entry name" value="Rhodopsin 7-helix transmembrane proteins"/>
    <property type="match status" value="1"/>
</dbReference>
<evidence type="ECO:0000256" key="1">
    <source>
        <dbReference type="ARBA" id="ARBA00004370"/>
    </source>
</evidence>
<evidence type="ECO:0000313" key="10">
    <source>
        <dbReference type="Proteomes" id="UP000053825"/>
    </source>
</evidence>
<dbReference type="SUPFAM" id="SSF81321">
    <property type="entry name" value="Family A G protein-coupled receptor-like"/>
    <property type="match status" value="1"/>
</dbReference>
<gene>
    <name evidence="9" type="ORF">WH47_12777</name>
</gene>
<feature type="domain" description="G-protein coupled receptors family 1 profile" evidence="8">
    <location>
        <begin position="64"/>
        <end position="331"/>
    </location>
</feature>
<protein>
    <submittedName>
        <fullName evidence="9">FMRFamide receptor</fullName>
    </submittedName>
</protein>
<name>A0A0L7R555_9HYME</name>
<evidence type="ECO:0000256" key="7">
    <source>
        <dbReference type="SAM" id="Phobius"/>
    </source>
</evidence>
<dbReference type="EMBL" id="KQ414654">
    <property type="protein sequence ID" value="KOC65978.1"/>
    <property type="molecule type" value="Genomic_DNA"/>
</dbReference>
<feature type="transmembrane region" description="Helical" evidence="7">
    <location>
        <begin position="228"/>
        <end position="249"/>
    </location>
</feature>
<organism evidence="9 10">
    <name type="scientific">Habropoda laboriosa</name>
    <dbReference type="NCBI Taxonomy" id="597456"/>
    <lineage>
        <taxon>Eukaryota</taxon>
        <taxon>Metazoa</taxon>
        <taxon>Ecdysozoa</taxon>
        <taxon>Arthropoda</taxon>
        <taxon>Hexapoda</taxon>
        <taxon>Insecta</taxon>
        <taxon>Pterygota</taxon>
        <taxon>Neoptera</taxon>
        <taxon>Endopterygota</taxon>
        <taxon>Hymenoptera</taxon>
        <taxon>Apocrita</taxon>
        <taxon>Aculeata</taxon>
        <taxon>Apoidea</taxon>
        <taxon>Anthophila</taxon>
        <taxon>Apidae</taxon>
        <taxon>Habropoda</taxon>
    </lineage>
</organism>
<dbReference type="InterPro" id="IPR017452">
    <property type="entry name" value="GPCR_Rhodpsn_7TM"/>
</dbReference>
<keyword evidence="10" id="KW-1185">Reference proteome</keyword>
<keyword evidence="5 7" id="KW-0472">Membrane</keyword>
<dbReference type="InterPro" id="IPR000276">
    <property type="entry name" value="GPCR_Rhodpsn"/>
</dbReference>
<feature type="compositionally biased region" description="Polar residues" evidence="6">
    <location>
        <begin position="429"/>
        <end position="444"/>
    </location>
</feature>
<evidence type="ECO:0000259" key="8">
    <source>
        <dbReference type="PROSITE" id="PS50262"/>
    </source>
</evidence>
<dbReference type="Proteomes" id="UP000053825">
    <property type="component" value="Unassembled WGS sequence"/>
</dbReference>
<dbReference type="PANTHER" id="PTHR46641:SF2">
    <property type="entry name" value="FMRFAMIDE RECEPTOR"/>
    <property type="match status" value="1"/>
</dbReference>
<dbReference type="PRINTS" id="PR00237">
    <property type="entry name" value="GPCRRHODOPSN"/>
</dbReference>
<dbReference type="InterPro" id="IPR052954">
    <property type="entry name" value="GPCR-Ligand_Int"/>
</dbReference>
<feature type="transmembrane region" description="Helical" evidence="7">
    <location>
        <begin position="275"/>
        <end position="298"/>
    </location>
</feature>
<evidence type="ECO:0000313" key="9">
    <source>
        <dbReference type="EMBL" id="KOC65978.1"/>
    </source>
</evidence>
<dbReference type="STRING" id="597456.A0A0L7R555"/>
<reference evidence="9 10" key="1">
    <citation type="submission" date="2015-07" db="EMBL/GenBank/DDBJ databases">
        <title>The genome of Habropoda laboriosa.</title>
        <authorList>
            <person name="Pan H."/>
            <person name="Kapheim K."/>
        </authorList>
    </citation>
    <scope>NUCLEOTIDE SEQUENCE [LARGE SCALE GENOMIC DNA]</scope>
    <source>
        <strain evidence="9">0110345459</strain>
    </source>
</reference>
<keyword evidence="4 7" id="KW-1133">Transmembrane helix</keyword>
<sequence>METSLDPLNSTSYYDAGDLSNNLSIKESAGEPLECKDEINSSGLFDFVIYGVLVNLVGLFGIFGNAISMIILSRPQMKSSINYLLIGLARCDTVLIIISILIYGLPAIYAYTGLLFDYRFIVYPKIVRFLYPLSCMAQIATVYLTLTVTLERYIAVCHPLKARSFCTYGRAQLAVLVIVIFSFMYNLPKFWEVDFYTEVHWKYNVTVYCLYPADLRSNDLYVTLYVHWMYFFICYLFPFLALVIFNAAIYQRVGKTVRKANRDLQQLSRHQRREIGLATMLLCVVIVFLICNILPLASNIHETFLNDPPLWLVQTGNLLVTINSSINFIIYVIFGRKFKRIFLKLFCSSKLFGPGRDSPEFQTYDESIVTNMTNIELRNSIRHYHLNRSSTINRNNNNSNGSTRQSVKMSGRPASPGPCVYYPARSPARSPSQMSRTSSTQNGWSKKDIDSAL</sequence>
<dbReference type="PROSITE" id="PS50262">
    <property type="entry name" value="G_PROTEIN_RECEP_F1_2"/>
    <property type="match status" value="1"/>
</dbReference>
<dbReference type="OrthoDB" id="10011262at2759"/>
<accession>A0A0L7R555</accession>
<feature type="compositionally biased region" description="Low complexity" evidence="6">
    <location>
        <begin position="389"/>
        <end position="406"/>
    </location>
</feature>
<feature type="transmembrane region" description="Helical" evidence="7">
    <location>
        <begin position="310"/>
        <end position="334"/>
    </location>
</feature>
<keyword evidence="3 7" id="KW-0812">Transmembrane</keyword>
<proteinExistence type="inferred from homology"/>
<dbReference type="AlphaFoldDB" id="A0A0L7R555"/>
<dbReference type="GO" id="GO:0016020">
    <property type="term" value="C:membrane"/>
    <property type="evidence" value="ECO:0007669"/>
    <property type="project" value="UniProtKB-SubCell"/>
</dbReference>
<evidence type="ECO:0000256" key="3">
    <source>
        <dbReference type="ARBA" id="ARBA00022692"/>
    </source>
</evidence>
<dbReference type="CDD" id="cd14978">
    <property type="entry name" value="7tmA_FMRFamide_R-like"/>
    <property type="match status" value="1"/>
</dbReference>
<dbReference type="Pfam" id="PF00001">
    <property type="entry name" value="7tm_1"/>
    <property type="match status" value="1"/>
</dbReference>
<comment type="subcellular location">
    <subcellularLocation>
        <location evidence="1">Membrane</location>
    </subcellularLocation>
</comment>
<dbReference type="GO" id="GO:0004930">
    <property type="term" value="F:G protein-coupled receptor activity"/>
    <property type="evidence" value="ECO:0007669"/>
    <property type="project" value="InterPro"/>
</dbReference>
<evidence type="ECO:0000256" key="2">
    <source>
        <dbReference type="ARBA" id="ARBA00010663"/>
    </source>
</evidence>
<feature type="transmembrane region" description="Helical" evidence="7">
    <location>
        <begin position="171"/>
        <end position="188"/>
    </location>
</feature>
<feature type="region of interest" description="Disordered" evidence="6">
    <location>
        <begin position="389"/>
        <end position="453"/>
    </location>
</feature>
<dbReference type="PANTHER" id="PTHR46641">
    <property type="entry name" value="FMRFAMIDE RECEPTOR-RELATED"/>
    <property type="match status" value="1"/>
</dbReference>
<comment type="similarity">
    <text evidence="2">Belongs to the G-protein coupled receptor 1 family.</text>
</comment>
<feature type="transmembrane region" description="Helical" evidence="7">
    <location>
        <begin position="84"/>
        <end position="109"/>
    </location>
</feature>
<evidence type="ECO:0000256" key="6">
    <source>
        <dbReference type="SAM" id="MobiDB-lite"/>
    </source>
</evidence>
<feature type="transmembrane region" description="Helical" evidence="7">
    <location>
        <begin position="129"/>
        <end position="150"/>
    </location>
</feature>
<feature type="transmembrane region" description="Helical" evidence="7">
    <location>
        <begin position="47"/>
        <end position="72"/>
    </location>
</feature>
<evidence type="ECO:0000256" key="4">
    <source>
        <dbReference type="ARBA" id="ARBA00022989"/>
    </source>
</evidence>
<keyword evidence="9" id="KW-0675">Receptor</keyword>
<evidence type="ECO:0000256" key="5">
    <source>
        <dbReference type="ARBA" id="ARBA00023136"/>
    </source>
</evidence>